<accession>A0A6H2HDC1</accession>
<protein>
    <submittedName>
        <fullName evidence="1">Uncharacterized protein</fullName>
    </submittedName>
</protein>
<name>A0A6H2HDC1_9BURK</name>
<dbReference type="KEGG" id="pvac:HC248_03221"/>
<dbReference type="Proteomes" id="UP000502041">
    <property type="component" value="Chromosome"/>
</dbReference>
<reference evidence="1 2" key="1">
    <citation type="submission" date="2020-04" db="EMBL/GenBank/DDBJ databases">
        <title>Complete genome of a Psychrophilic, Marine, Gas Vacuolate Bacterium Polaromonas vacuolata KCTC 22033T.</title>
        <authorList>
            <person name="Hwang K."/>
            <person name="Kim K.M."/>
        </authorList>
    </citation>
    <scope>NUCLEOTIDE SEQUENCE [LARGE SCALE GENOMIC DNA]</scope>
    <source>
        <strain evidence="1 2">KCTC 22033</strain>
    </source>
</reference>
<dbReference type="EMBL" id="CP051461">
    <property type="protein sequence ID" value="QJC57889.1"/>
    <property type="molecule type" value="Genomic_DNA"/>
</dbReference>
<keyword evidence="2" id="KW-1185">Reference proteome</keyword>
<proteinExistence type="predicted"/>
<sequence length="33" mass="3756">MAADDLSMVETGYQKFKPSPLKLSEIHQSNDKF</sequence>
<organism evidence="1 2">
    <name type="scientific">Polaromonas vacuolata</name>
    <dbReference type="NCBI Taxonomy" id="37448"/>
    <lineage>
        <taxon>Bacteria</taxon>
        <taxon>Pseudomonadati</taxon>
        <taxon>Pseudomonadota</taxon>
        <taxon>Betaproteobacteria</taxon>
        <taxon>Burkholderiales</taxon>
        <taxon>Comamonadaceae</taxon>
        <taxon>Polaromonas</taxon>
    </lineage>
</organism>
<gene>
    <name evidence="1" type="ORF">HC248_03221</name>
</gene>
<evidence type="ECO:0000313" key="2">
    <source>
        <dbReference type="Proteomes" id="UP000502041"/>
    </source>
</evidence>
<evidence type="ECO:0000313" key="1">
    <source>
        <dbReference type="EMBL" id="QJC57889.1"/>
    </source>
</evidence>
<dbReference type="AlphaFoldDB" id="A0A6H2HDC1"/>